<dbReference type="EMBL" id="JAQQWM010000003">
    <property type="protein sequence ID" value="KAK8073083.1"/>
    <property type="molecule type" value="Genomic_DNA"/>
</dbReference>
<keyword evidence="6" id="KW-0472">Membrane</keyword>
<keyword evidence="5" id="KW-0496">Mitochondrion</keyword>
<feature type="compositionally biased region" description="Low complexity" evidence="7">
    <location>
        <begin position="498"/>
        <end position="510"/>
    </location>
</feature>
<feature type="compositionally biased region" description="Basic and acidic residues" evidence="7">
    <location>
        <begin position="990"/>
        <end position="1002"/>
    </location>
</feature>
<keyword evidence="9" id="KW-1185">Reference proteome</keyword>
<evidence type="ECO:0000256" key="6">
    <source>
        <dbReference type="ARBA" id="ARBA00023136"/>
    </source>
</evidence>
<feature type="compositionally biased region" description="Polar residues" evidence="7">
    <location>
        <begin position="676"/>
        <end position="694"/>
    </location>
</feature>
<feature type="compositionally biased region" description="Polar residues" evidence="7">
    <location>
        <begin position="773"/>
        <end position="789"/>
    </location>
</feature>
<dbReference type="PANTHER" id="PTHR48182:SF2">
    <property type="entry name" value="PROTEIN SERAC1"/>
    <property type="match status" value="1"/>
</dbReference>
<dbReference type="PANTHER" id="PTHR48182">
    <property type="entry name" value="PROTEIN SERAC1"/>
    <property type="match status" value="1"/>
</dbReference>
<feature type="region of interest" description="Disordered" evidence="7">
    <location>
        <begin position="455"/>
        <end position="524"/>
    </location>
</feature>
<sequence>MFVAQDIGGLMLKDILHMAMQGVDSRDDISIMTDTVGIIFIDTPHYGMRFAKRLRSTLWVLSQPGLASTRVLEPLSPGSDMLRELINRFREVLNNKDIPIYSCHSTKTGVLFDMIIESHEVVLLFASEEVVPLRGGHKDITKMPGPGDPNLITIHGIFDRTRDRVSKPRRESRTRKSTRSAISQSPNRTRSRSPDRVELPKVIDPSLFPAGIAVILPAGKSSILPAEVDMITPWNMITADALKRNDLYKLWYPRRLGEITTLRLEYRYCYREGYPSPVQTKEFHVDHTNSLRAPVLLAFDHLRGLFSVPRKQDGLDPSTTSRTSTINNYHYSISNPDGQAAQSLKRGSDPESPDASRTWQSLLSNPPTFPPADQSFETVPVTVDKNTTAISTASPTALGSMIGDILPRGIEAAAASGMTTSEIATLVTATVAALTGGVAASASVGNAINSGRSANIQQETLDMAKEKREEEKREKGKALPHSDSASGVPGPSSHLLKARPNASSSPSARAGTAKVSSSKATDRAARDLSKRLEWLDRIAPVPRHDPDVATSSRSNRSRDGSTSPGPPGTVIPPRGGGKSTNAAPDPLNADDDGSSFEETNDAMKMHQIGQPGDRTSPPRAGEAQAKESGKLTGLDARYTAKQGANVDDSSSNIEHSQHANDSYVEDDGINAVDSASVPTEPSVENQQLSKSATEATGPPDAAPDVAAQDGDKPDETGVELDKDMEEALLEDCFSTADTSDDAYGPVSRMPHESLGASDQPATTDDSLPDESSELPQKTDTGAETISSQDAVPVDMDSGSRGEDGEGSTKFPSPSPKSSVSGEEAILADTPIRQPSPERLPEHSAEAEEKIQIEQKNEGVSANGAGEEIEQGGPAEPSEGENAAISVEVAATDEMQALDHVSVSEGSPKSAAGAAETPAVEPQAGDDQAGSEDGRLQQVVPVEQPDPDFDDSASDGKHEAPGQLDLGKLDVEELEYIKETGVGRGSAILRESVEKDRPSKEFT</sequence>
<evidence type="ECO:0000256" key="3">
    <source>
        <dbReference type="ARBA" id="ARBA00004370"/>
    </source>
</evidence>
<comment type="subcellular location">
    <subcellularLocation>
        <location evidence="2">Endoplasmic reticulum</location>
    </subcellularLocation>
    <subcellularLocation>
        <location evidence="3">Membrane</location>
    </subcellularLocation>
    <subcellularLocation>
        <location evidence="1">Mitochondrion</location>
    </subcellularLocation>
</comment>
<gene>
    <name evidence="8" type="ORF">PG996_006431</name>
</gene>
<proteinExistence type="predicted"/>
<accession>A0ABR1VTD6</accession>
<dbReference type="InterPro" id="IPR052374">
    <property type="entry name" value="SERAC1"/>
</dbReference>
<reference evidence="8 9" key="1">
    <citation type="submission" date="2023-01" db="EMBL/GenBank/DDBJ databases">
        <title>Analysis of 21 Apiospora genomes using comparative genomics revels a genus with tremendous synthesis potential of carbohydrate active enzymes and secondary metabolites.</title>
        <authorList>
            <person name="Sorensen T."/>
        </authorList>
    </citation>
    <scope>NUCLEOTIDE SEQUENCE [LARGE SCALE GENOMIC DNA]</scope>
    <source>
        <strain evidence="8 9">CBS 83171</strain>
    </source>
</reference>
<feature type="region of interest" description="Disordered" evidence="7">
    <location>
        <begin position="542"/>
        <end position="963"/>
    </location>
</feature>
<protein>
    <submittedName>
        <fullName evidence="8">Uncharacterized protein</fullName>
    </submittedName>
</protein>
<feature type="compositionally biased region" description="Basic and acidic residues" evidence="7">
    <location>
        <begin position="709"/>
        <end position="721"/>
    </location>
</feature>
<comment type="caution">
    <text evidence="8">The sequence shown here is derived from an EMBL/GenBank/DDBJ whole genome shotgun (WGS) entry which is preliminary data.</text>
</comment>
<evidence type="ECO:0000313" key="8">
    <source>
        <dbReference type="EMBL" id="KAK8073083.1"/>
    </source>
</evidence>
<feature type="compositionally biased region" description="Basic and acidic residues" evidence="7">
    <location>
        <begin position="162"/>
        <end position="171"/>
    </location>
</feature>
<feature type="compositionally biased region" description="Acidic residues" evidence="7">
    <location>
        <begin position="588"/>
        <end position="600"/>
    </location>
</feature>
<dbReference type="Proteomes" id="UP001446871">
    <property type="component" value="Unassembled WGS sequence"/>
</dbReference>
<feature type="region of interest" description="Disordered" evidence="7">
    <location>
        <begin position="982"/>
        <end position="1002"/>
    </location>
</feature>
<evidence type="ECO:0000256" key="5">
    <source>
        <dbReference type="ARBA" id="ARBA00023128"/>
    </source>
</evidence>
<evidence type="ECO:0000256" key="7">
    <source>
        <dbReference type="SAM" id="MobiDB-lite"/>
    </source>
</evidence>
<evidence type="ECO:0000256" key="2">
    <source>
        <dbReference type="ARBA" id="ARBA00004240"/>
    </source>
</evidence>
<organism evidence="8 9">
    <name type="scientific">Apiospora saccharicola</name>
    <dbReference type="NCBI Taxonomy" id="335842"/>
    <lineage>
        <taxon>Eukaryota</taxon>
        <taxon>Fungi</taxon>
        <taxon>Dikarya</taxon>
        <taxon>Ascomycota</taxon>
        <taxon>Pezizomycotina</taxon>
        <taxon>Sordariomycetes</taxon>
        <taxon>Xylariomycetidae</taxon>
        <taxon>Amphisphaeriales</taxon>
        <taxon>Apiosporaceae</taxon>
        <taxon>Apiospora</taxon>
    </lineage>
</organism>
<evidence type="ECO:0000256" key="1">
    <source>
        <dbReference type="ARBA" id="ARBA00004173"/>
    </source>
</evidence>
<feature type="compositionally biased region" description="Basic and acidic residues" evidence="7">
    <location>
        <begin position="838"/>
        <end position="856"/>
    </location>
</feature>
<evidence type="ECO:0000313" key="9">
    <source>
        <dbReference type="Proteomes" id="UP001446871"/>
    </source>
</evidence>
<feature type="compositionally biased region" description="Basic and acidic residues" evidence="7">
    <location>
        <begin position="462"/>
        <end position="477"/>
    </location>
</feature>
<feature type="compositionally biased region" description="Low complexity" evidence="7">
    <location>
        <begin position="698"/>
        <end position="708"/>
    </location>
</feature>
<feature type="compositionally biased region" description="Polar residues" evidence="7">
    <location>
        <begin position="317"/>
        <end position="342"/>
    </location>
</feature>
<feature type="region of interest" description="Disordered" evidence="7">
    <location>
        <begin position="162"/>
        <end position="196"/>
    </location>
</feature>
<feature type="region of interest" description="Disordered" evidence="7">
    <location>
        <begin position="310"/>
        <end position="358"/>
    </location>
</feature>
<name>A0ABR1VTD6_9PEZI</name>
<evidence type="ECO:0000256" key="4">
    <source>
        <dbReference type="ARBA" id="ARBA00022824"/>
    </source>
</evidence>
<keyword evidence="4" id="KW-0256">Endoplasmic reticulum</keyword>